<keyword evidence="5" id="KW-0520">NAD</keyword>
<accession>A0A8B7YIR9</accession>
<dbReference type="InterPro" id="IPR008893">
    <property type="entry name" value="WGR_domain"/>
</dbReference>
<evidence type="ECO:0000256" key="7">
    <source>
        <dbReference type="SAM" id="MobiDB-lite"/>
    </source>
</evidence>
<dbReference type="GO" id="GO:0006302">
    <property type="term" value="P:double-strand break repair"/>
    <property type="evidence" value="ECO:0007669"/>
    <property type="project" value="TreeGrafter"/>
</dbReference>
<evidence type="ECO:0000256" key="2">
    <source>
        <dbReference type="ARBA" id="ARBA00022676"/>
    </source>
</evidence>
<evidence type="ECO:0000256" key="5">
    <source>
        <dbReference type="ARBA" id="ARBA00023027"/>
    </source>
</evidence>
<dbReference type="PROSITE" id="PS51977">
    <property type="entry name" value="WGR"/>
    <property type="match status" value="1"/>
</dbReference>
<dbReference type="GO" id="GO:0016779">
    <property type="term" value="F:nucleotidyltransferase activity"/>
    <property type="evidence" value="ECO:0007669"/>
    <property type="project" value="UniProtKB-KW"/>
</dbReference>
<dbReference type="Pfam" id="PF02877">
    <property type="entry name" value="PARP_reg"/>
    <property type="match status" value="1"/>
</dbReference>
<dbReference type="RefSeq" id="XP_022093133.1">
    <property type="nucleotide sequence ID" value="XM_022237441.1"/>
</dbReference>
<evidence type="ECO:0000256" key="4">
    <source>
        <dbReference type="ARBA" id="ARBA00022695"/>
    </source>
</evidence>
<dbReference type="GeneID" id="110980601"/>
<sequence length="643" mass="74902">MKTSDYGTYENVEMLEMLAGVGANLSEQDRNGKTPMDYTIETGSRKMATALQKLTGADATEPLNANKIHPASPAWSDGLDFPSSQPDVDGDSQAMLKLLELERSKARQLNDSRPEEEEKEDELRNVLMDEEQNIPYRVSMTKVEIEKDYRSGCRFFTLQLNKLPNGIIRLYSHRGLLKGYHGETDNTYFCKKEEGIAEFEKIFKAKSENNWADVKRFQKKPNMYALMEFKPWKAKRNSALRDFRFDLDSPVPCKLPEEIQHVLRMWTKPEVLEEALKETKVDTSIMNFGHFSRDTVLEAKKVLDQISELIKRRDWEKHQSRIRRSKHNLIPQVKDSKDATSASTGERPVRFTQKRDLYFAEKLYDLSNQYLHQLIPYENFSHITVRPVTIQDELEKQRKKLFDLMDLEMLNRILLGAMYRKQEIHPLDYIYRALDCKLKLLDKDDEEKRHLLQFIHQSMRGDNNVEVKAIFRMSRKGEEERLQSCRLDNHKLLWHNCNSANLLSTMKLGIPVSDREYKPDDRYCNLGEGIYTSTSFNAMSSSGRMFGQKDSKFFLLMEIALGKTASPSEWNNYERKKEFDSAYWSDRTKINTERELLLPTGVLLPAERPLPVHSRHGRLGSFYIVPTQEQACLRYLVQVTGAK</sequence>
<dbReference type="GO" id="GO:0070212">
    <property type="term" value="P:protein poly-ADP-ribosylation"/>
    <property type="evidence" value="ECO:0007669"/>
    <property type="project" value="TreeGrafter"/>
</dbReference>
<reference evidence="11" key="1">
    <citation type="submission" date="2025-08" db="UniProtKB">
        <authorList>
            <consortium name="RefSeq"/>
        </authorList>
    </citation>
    <scope>IDENTIFICATION</scope>
</reference>
<dbReference type="PANTHER" id="PTHR10459:SF108">
    <property type="entry name" value="POLY [ADP-RIBOSE] POLYMERASE"/>
    <property type="match status" value="1"/>
</dbReference>
<dbReference type="KEGG" id="aplc:110980601"/>
<dbReference type="SUPFAM" id="SSF48403">
    <property type="entry name" value="Ankyrin repeat"/>
    <property type="match status" value="1"/>
</dbReference>
<dbReference type="InterPro" id="IPR036616">
    <property type="entry name" value="Poly(ADP-ribose)pol_reg_dom_sf"/>
</dbReference>
<keyword evidence="10" id="KW-1185">Reference proteome</keyword>
<evidence type="ECO:0000256" key="1">
    <source>
        <dbReference type="ARBA" id="ARBA00004123"/>
    </source>
</evidence>
<protein>
    <submittedName>
        <fullName evidence="11">Poly [ADP-ribose] polymerase 3-like isoform X1</fullName>
    </submittedName>
</protein>
<dbReference type="InterPro" id="IPR012317">
    <property type="entry name" value="Poly(ADP-ribose)pol_cat_dom"/>
</dbReference>
<dbReference type="GO" id="GO:0005730">
    <property type="term" value="C:nucleolus"/>
    <property type="evidence" value="ECO:0007669"/>
    <property type="project" value="TreeGrafter"/>
</dbReference>
<feature type="region of interest" description="Disordered" evidence="7">
    <location>
        <begin position="63"/>
        <end position="87"/>
    </location>
</feature>
<dbReference type="PROSITE" id="PS51060">
    <property type="entry name" value="PARP_ALPHA_HD"/>
    <property type="match status" value="1"/>
</dbReference>
<dbReference type="SUPFAM" id="SSF47587">
    <property type="entry name" value="Domain of poly(ADP-ribose) polymerase"/>
    <property type="match status" value="1"/>
</dbReference>
<keyword evidence="6" id="KW-0539">Nucleus</keyword>
<evidence type="ECO:0000259" key="8">
    <source>
        <dbReference type="PROSITE" id="PS51060"/>
    </source>
</evidence>
<dbReference type="Gene3D" id="1.20.142.10">
    <property type="entry name" value="Poly(ADP-ribose) polymerase, regulatory domain"/>
    <property type="match status" value="1"/>
</dbReference>
<dbReference type="Proteomes" id="UP000694845">
    <property type="component" value="Unplaced"/>
</dbReference>
<proteinExistence type="predicted"/>
<dbReference type="InterPro" id="IPR004102">
    <property type="entry name" value="Poly(ADP-ribose)pol_reg_dom"/>
</dbReference>
<gene>
    <name evidence="11" type="primary">LOC110980601</name>
</gene>
<dbReference type="InterPro" id="IPR036770">
    <property type="entry name" value="Ankyrin_rpt-contain_sf"/>
</dbReference>
<dbReference type="OrthoDB" id="2017365at2759"/>
<dbReference type="InterPro" id="IPR050800">
    <property type="entry name" value="ARTD/PARP"/>
</dbReference>
<dbReference type="Gene3D" id="3.90.228.10">
    <property type="match status" value="1"/>
</dbReference>
<feature type="domain" description="PARP alpha-helical" evidence="8">
    <location>
        <begin position="252"/>
        <end position="415"/>
    </location>
</feature>
<organism evidence="10 11">
    <name type="scientific">Acanthaster planci</name>
    <name type="common">Crown-of-thorns starfish</name>
    <dbReference type="NCBI Taxonomy" id="133434"/>
    <lineage>
        <taxon>Eukaryota</taxon>
        <taxon>Metazoa</taxon>
        <taxon>Echinodermata</taxon>
        <taxon>Eleutherozoa</taxon>
        <taxon>Asterozoa</taxon>
        <taxon>Asteroidea</taxon>
        <taxon>Valvatacea</taxon>
        <taxon>Valvatida</taxon>
        <taxon>Acanthasteridae</taxon>
        <taxon>Acanthaster</taxon>
    </lineage>
</organism>
<dbReference type="GO" id="GO:1990404">
    <property type="term" value="F:NAD+-protein mono-ADP-ribosyltransferase activity"/>
    <property type="evidence" value="ECO:0007669"/>
    <property type="project" value="TreeGrafter"/>
</dbReference>
<dbReference type="SUPFAM" id="SSF142921">
    <property type="entry name" value="WGR domain-like"/>
    <property type="match status" value="1"/>
</dbReference>
<name>A0A8B7YIR9_ACAPL</name>
<dbReference type="GO" id="GO:0003950">
    <property type="term" value="F:NAD+ poly-ADP-ribosyltransferase activity"/>
    <property type="evidence" value="ECO:0007669"/>
    <property type="project" value="InterPro"/>
</dbReference>
<evidence type="ECO:0000259" key="9">
    <source>
        <dbReference type="PROSITE" id="PS51977"/>
    </source>
</evidence>
<dbReference type="SUPFAM" id="SSF56399">
    <property type="entry name" value="ADP-ribosylation"/>
    <property type="match status" value="1"/>
</dbReference>
<dbReference type="AlphaFoldDB" id="A0A8B7YIR9"/>
<feature type="domain" description="WGR" evidence="9">
    <location>
        <begin position="123"/>
        <end position="224"/>
    </location>
</feature>
<evidence type="ECO:0000313" key="10">
    <source>
        <dbReference type="Proteomes" id="UP000694845"/>
    </source>
</evidence>
<comment type="subcellular location">
    <subcellularLocation>
        <location evidence="1">Nucleus</location>
    </subcellularLocation>
</comment>
<dbReference type="PANTHER" id="PTHR10459">
    <property type="entry name" value="DNA LIGASE"/>
    <property type="match status" value="1"/>
</dbReference>
<keyword evidence="2" id="KW-0328">Glycosyltransferase</keyword>
<evidence type="ECO:0000256" key="6">
    <source>
        <dbReference type="ARBA" id="ARBA00023242"/>
    </source>
</evidence>
<dbReference type="Pfam" id="PF00644">
    <property type="entry name" value="PARP"/>
    <property type="match status" value="1"/>
</dbReference>
<evidence type="ECO:0000256" key="3">
    <source>
        <dbReference type="ARBA" id="ARBA00022679"/>
    </source>
</evidence>
<dbReference type="InterPro" id="IPR036930">
    <property type="entry name" value="WGR_dom_sf"/>
</dbReference>
<keyword evidence="4" id="KW-0548">Nucleotidyltransferase</keyword>
<keyword evidence="3" id="KW-0808">Transferase</keyword>
<evidence type="ECO:0000313" key="11">
    <source>
        <dbReference type="RefSeq" id="XP_022093133.1"/>
    </source>
</evidence>